<gene>
    <name evidence="1" type="ORF">DCAF_LOCUS265</name>
</gene>
<sequence length="66" mass="7740">MDKIMTKNAVLWRSLYCEVKSNDQKYYEIFVGQILSKKIIQIMQALKEMLFPRTKKLLGNKSQTGV</sequence>
<dbReference type="AlphaFoldDB" id="A0AAV1QNY7"/>
<protein>
    <submittedName>
        <fullName evidence="1">Uncharacterized protein</fullName>
    </submittedName>
</protein>
<reference evidence="1 2" key="1">
    <citation type="submission" date="2024-01" db="EMBL/GenBank/DDBJ databases">
        <authorList>
            <person name="Waweru B."/>
        </authorList>
    </citation>
    <scope>NUCLEOTIDE SEQUENCE [LARGE SCALE GENOMIC DNA]</scope>
</reference>
<comment type="caution">
    <text evidence="1">The sequence shown here is derived from an EMBL/GenBank/DDBJ whole genome shotgun (WGS) entry which is preliminary data.</text>
</comment>
<keyword evidence="2" id="KW-1185">Reference proteome</keyword>
<accession>A0AAV1QNY7</accession>
<proteinExistence type="predicted"/>
<evidence type="ECO:0000313" key="2">
    <source>
        <dbReference type="Proteomes" id="UP001314170"/>
    </source>
</evidence>
<organism evidence="1 2">
    <name type="scientific">Dovyalis caffra</name>
    <dbReference type="NCBI Taxonomy" id="77055"/>
    <lineage>
        <taxon>Eukaryota</taxon>
        <taxon>Viridiplantae</taxon>
        <taxon>Streptophyta</taxon>
        <taxon>Embryophyta</taxon>
        <taxon>Tracheophyta</taxon>
        <taxon>Spermatophyta</taxon>
        <taxon>Magnoliopsida</taxon>
        <taxon>eudicotyledons</taxon>
        <taxon>Gunneridae</taxon>
        <taxon>Pentapetalae</taxon>
        <taxon>rosids</taxon>
        <taxon>fabids</taxon>
        <taxon>Malpighiales</taxon>
        <taxon>Salicaceae</taxon>
        <taxon>Flacourtieae</taxon>
        <taxon>Dovyalis</taxon>
    </lineage>
</organism>
<evidence type="ECO:0000313" key="1">
    <source>
        <dbReference type="EMBL" id="CAK7322654.1"/>
    </source>
</evidence>
<dbReference type="Proteomes" id="UP001314170">
    <property type="component" value="Unassembled WGS sequence"/>
</dbReference>
<dbReference type="EMBL" id="CAWUPB010000027">
    <property type="protein sequence ID" value="CAK7322654.1"/>
    <property type="molecule type" value="Genomic_DNA"/>
</dbReference>
<name>A0AAV1QNY7_9ROSI</name>